<dbReference type="SUPFAM" id="SSF54928">
    <property type="entry name" value="RNA-binding domain, RBD"/>
    <property type="match status" value="1"/>
</dbReference>
<name>A0A0F7UDF2_NEOCL</name>
<feature type="region of interest" description="Disordered" evidence="3">
    <location>
        <begin position="282"/>
        <end position="415"/>
    </location>
</feature>
<organism evidence="5">
    <name type="scientific">Neospora caninum (strain Liverpool)</name>
    <dbReference type="NCBI Taxonomy" id="572307"/>
    <lineage>
        <taxon>Eukaryota</taxon>
        <taxon>Sar</taxon>
        <taxon>Alveolata</taxon>
        <taxon>Apicomplexa</taxon>
        <taxon>Conoidasida</taxon>
        <taxon>Coccidia</taxon>
        <taxon>Eucoccidiorida</taxon>
        <taxon>Eimeriorina</taxon>
        <taxon>Sarcocystidae</taxon>
        <taxon>Neospora</taxon>
    </lineage>
</organism>
<dbReference type="PANTHER" id="PTHR48025">
    <property type="entry name" value="OS02G0815200 PROTEIN"/>
    <property type="match status" value="1"/>
</dbReference>
<dbReference type="PANTHER" id="PTHR48025:SF1">
    <property type="entry name" value="RRM DOMAIN-CONTAINING PROTEIN"/>
    <property type="match status" value="1"/>
</dbReference>
<dbReference type="PROSITE" id="PS50102">
    <property type="entry name" value="RRM"/>
    <property type="match status" value="1"/>
</dbReference>
<feature type="compositionally biased region" description="Basic and acidic residues" evidence="3">
    <location>
        <begin position="295"/>
        <end position="342"/>
    </location>
</feature>
<dbReference type="Pfam" id="PF00076">
    <property type="entry name" value="RRM_1"/>
    <property type="match status" value="1"/>
</dbReference>
<dbReference type="EMBL" id="LN714482">
    <property type="protein sequence ID" value="CEL67091.1"/>
    <property type="molecule type" value="Genomic_DNA"/>
</dbReference>
<gene>
    <name evidence="5" type="ORF">BN1204_028950</name>
</gene>
<protein>
    <recommendedName>
        <fullName evidence="4">RRM domain-containing protein</fullName>
    </recommendedName>
</protein>
<dbReference type="InterPro" id="IPR000504">
    <property type="entry name" value="RRM_dom"/>
</dbReference>
<dbReference type="GO" id="GO:0003723">
    <property type="term" value="F:RNA binding"/>
    <property type="evidence" value="ECO:0007669"/>
    <property type="project" value="UniProtKB-UniRule"/>
</dbReference>
<feature type="compositionally biased region" description="Basic and acidic residues" evidence="3">
    <location>
        <begin position="350"/>
        <end position="361"/>
    </location>
</feature>
<evidence type="ECO:0000259" key="4">
    <source>
        <dbReference type="PROSITE" id="PS50102"/>
    </source>
</evidence>
<evidence type="ECO:0000256" key="1">
    <source>
        <dbReference type="ARBA" id="ARBA00022884"/>
    </source>
</evidence>
<dbReference type="SMART" id="SM00360">
    <property type="entry name" value="RRM"/>
    <property type="match status" value="1"/>
</dbReference>
<reference evidence="5" key="1">
    <citation type="journal article" date="2015" name="PLoS ONE">
        <title>Comprehensive Evaluation of Toxoplasma gondii VEG and Neospora caninum LIV Genomes with Tachyzoite Stage Transcriptome and Proteome Defines Novel Transcript Features.</title>
        <authorList>
            <person name="Ramaprasad A."/>
            <person name="Mourier T."/>
            <person name="Naeem R."/>
            <person name="Malas T.B."/>
            <person name="Moussa E."/>
            <person name="Panigrahi A."/>
            <person name="Vermont S.J."/>
            <person name="Otto T.D."/>
            <person name="Wastling J."/>
            <person name="Pain A."/>
        </authorList>
    </citation>
    <scope>NUCLEOTIDE SEQUENCE</scope>
    <source>
        <strain evidence="5">Liverpool</strain>
    </source>
</reference>
<feature type="compositionally biased region" description="Basic and acidic residues" evidence="3">
    <location>
        <begin position="376"/>
        <end position="401"/>
    </location>
</feature>
<sequence length="415" mass="46625">MDELMDSQGRGPSCESREEAKEEKPECLSGDEGEGIEGATKTLYVSNLPSRISVAEIRRIFDDVAEVQDCRIVSNPVTRESRGFAFVSLRDPSKLQEAIERLDGKVFPGDSKKPLRIERAKRNRPHQPTPGYYKGPPGASVKYDKSGRLRPGFLPYYAVAPGSSREFPARACGRGGSSRENGHPAASYASRSAGSPSRFMARSAAPSAWLPPMYGFAGRADPYAFHGTPYEFFRGDAFSRDPCRPGRASEEGDFFPGFFGSAPYLMDPRMVPAYEGDRRERLDRRGVHRSASAASREEWNRDREYRGRERGRDYRRGDSGSDGFLDERGLPRDRDGYPERRAGGPPYYDARLDEVSSRRGYGDGVRGRSPGFEGNGGRERERGMRDKSRSRDRGGRRERWRSVSSSPRRRFASRR</sequence>
<dbReference type="InterPro" id="IPR012677">
    <property type="entry name" value="Nucleotide-bd_a/b_plait_sf"/>
</dbReference>
<dbReference type="CDD" id="cd00590">
    <property type="entry name" value="RRM_SF"/>
    <property type="match status" value="1"/>
</dbReference>
<dbReference type="InterPro" id="IPR050502">
    <property type="entry name" value="Euk_RNA-bind_prot"/>
</dbReference>
<dbReference type="Gene3D" id="3.30.70.330">
    <property type="match status" value="1"/>
</dbReference>
<evidence type="ECO:0000313" key="5">
    <source>
        <dbReference type="EMBL" id="CEL67091.1"/>
    </source>
</evidence>
<dbReference type="AlphaFoldDB" id="A0A0F7UDF2"/>
<keyword evidence="1 2" id="KW-0694">RNA-binding</keyword>
<accession>A0A0F7UDF2</accession>
<dbReference type="InterPro" id="IPR035979">
    <property type="entry name" value="RBD_domain_sf"/>
</dbReference>
<feature type="domain" description="RRM" evidence="4">
    <location>
        <begin position="41"/>
        <end position="122"/>
    </location>
</feature>
<feature type="region of interest" description="Disordered" evidence="3">
    <location>
        <begin position="1"/>
        <end position="36"/>
    </location>
</feature>
<evidence type="ECO:0000256" key="3">
    <source>
        <dbReference type="SAM" id="MobiDB-lite"/>
    </source>
</evidence>
<evidence type="ECO:0000256" key="2">
    <source>
        <dbReference type="PROSITE-ProRule" id="PRU00176"/>
    </source>
</evidence>
<feature type="region of interest" description="Disordered" evidence="3">
    <location>
        <begin position="168"/>
        <end position="193"/>
    </location>
</feature>
<proteinExistence type="predicted"/>
<feature type="region of interest" description="Disordered" evidence="3">
    <location>
        <begin position="120"/>
        <end position="140"/>
    </location>
</feature>
<feature type="compositionally biased region" description="Basic and acidic residues" evidence="3">
    <location>
        <begin position="15"/>
        <end position="26"/>
    </location>
</feature>